<feature type="transmembrane region" description="Helical" evidence="7">
    <location>
        <begin position="461"/>
        <end position="479"/>
    </location>
</feature>
<evidence type="ECO:0000256" key="5">
    <source>
        <dbReference type="ARBA" id="ARBA00023136"/>
    </source>
</evidence>
<evidence type="ECO:0000256" key="4">
    <source>
        <dbReference type="ARBA" id="ARBA00022989"/>
    </source>
</evidence>
<feature type="transmembrane region" description="Helical" evidence="7">
    <location>
        <begin position="296"/>
        <end position="318"/>
    </location>
</feature>
<evidence type="ECO:0000256" key="1">
    <source>
        <dbReference type="ARBA" id="ARBA00004141"/>
    </source>
</evidence>
<evidence type="ECO:0000256" key="7">
    <source>
        <dbReference type="SAM" id="Phobius"/>
    </source>
</evidence>
<evidence type="ECO:0008006" key="10">
    <source>
        <dbReference type="Google" id="ProtNLM"/>
    </source>
</evidence>
<dbReference type="OrthoDB" id="6730379at2759"/>
<keyword evidence="5 7" id="KW-0472">Membrane</keyword>
<feature type="region of interest" description="Disordered" evidence="6">
    <location>
        <begin position="638"/>
        <end position="657"/>
    </location>
</feature>
<evidence type="ECO:0000256" key="2">
    <source>
        <dbReference type="ARBA" id="ARBA00022448"/>
    </source>
</evidence>
<keyword evidence="4 7" id="KW-1133">Transmembrane helix</keyword>
<dbReference type="InterPro" id="IPR036259">
    <property type="entry name" value="MFS_trans_sf"/>
</dbReference>
<dbReference type="SUPFAM" id="SSF103473">
    <property type="entry name" value="MFS general substrate transporter"/>
    <property type="match status" value="1"/>
</dbReference>
<feature type="transmembrane region" description="Helical" evidence="7">
    <location>
        <begin position="140"/>
        <end position="158"/>
    </location>
</feature>
<feature type="transmembrane region" description="Helical" evidence="7">
    <location>
        <begin position="202"/>
        <end position="224"/>
    </location>
</feature>
<dbReference type="AlphaFoldDB" id="A0A427Y2S3"/>
<feature type="transmembrane region" description="Helical" evidence="7">
    <location>
        <begin position="170"/>
        <end position="190"/>
    </location>
</feature>
<reference evidence="8 9" key="1">
    <citation type="submission" date="2018-11" db="EMBL/GenBank/DDBJ databases">
        <title>Genome sequence of Saitozyma podzolica DSM 27192.</title>
        <authorList>
            <person name="Aliyu H."/>
            <person name="Gorte O."/>
            <person name="Ochsenreither K."/>
        </authorList>
    </citation>
    <scope>NUCLEOTIDE SEQUENCE [LARGE SCALE GENOMIC DNA]</scope>
    <source>
        <strain evidence="8 9">DSM 27192</strain>
    </source>
</reference>
<dbReference type="Gene3D" id="1.20.1250.20">
    <property type="entry name" value="MFS general substrate transporter like domains"/>
    <property type="match status" value="2"/>
</dbReference>
<dbReference type="GO" id="GO:0016020">
    <property type="term" value="C:membrane"/>
    <property type="evidence" value="ECO:0007669"/>
    <property type="project" value="UniProtKB-SubCell"/>
</dbReference>
<keyword evidence="3 7" id="KW-0812">Transmembrane</keyword>
<gene>
    <name evidence="8" type="ORF">EHS25_004842</name>
</gene>
<feature type="transmembrane region" description="Helical" evidence="7">
    <location>
        <begin position="338"/>
        <end position="360"/>
    </location>
</feature>
<feature type="transmembrane region" description="Helical" evidence="7">
    <location>
        <begin position="398"/>
        <end position="417"/>
    </location>
</feature>
<dbReference type="Proteomes" id="UP000279259">
    <property type="component" value="Unassembled WGS sequence"/>
</dbReference>
<dbReference type="Pfam" id="PF07690">
    <property type="entry name" value="MFS_1"/>
    <property type="match status" value="1"/>
</dbReference>
<dbReference type="GO" id="GO:0022857">
    <property type="term" value="F:transmembrane transporter activity"/>
    <property type="evidence" value="ECO:0007669"/>
    <property type="project" value="InterPro"/>
</dbReference>
<evidence type="ECO:0000256" key="6">
    <source>
        <dbReference type="SAM" id="MobiDB-lite"/>
    </source>
</evidence>
<evidence type="ECO:0000313" key="8">
    <source>
        <dbReference type="EMBL" id="RSH85446.1"/>
    </source>
</evidence>
<comment type="subcellular location">
    <subcellularLocation>
        <location evidence="1">Membrane</location>
        <topology evidence="1">Multi-pass membrane protein</topology>
    </subcellularLocation>
</comment>
<organism evidence="8 9">
    <name type="scientific">Saitozyma podzolica</name>
    <dbReference type="NCBI Taxonomy" id="1890683"/>
    <lineage>
        <taxon>Eukaryota</taxon>
        <taxon>Fungi</taxon>
        <taxon>Dikarya</taxon>
        <taxon>Basidiomycota</taxon>
        <taxon>Agaricomycotina</taxon>
        <taxon>Tremellomycetes</taxon>
        <taxon>Tremellales</taxon>
        <taxon>Trimorphomycetaceae</taxon>
        <taxon>Saitozyma</taxon>
    </lineage>
</organism>
<feature type="region of interest" description="Disordered" evidence="6">
    <location>
        <begin position="527"/>
        <end position="595"/>
    </location>
</feature>
<dbReference type="PANTHER" id="PTHR43791:SF16">
    <property type="entry name" value="TRANSPORTER, PUTATIVE (AFU_ORTHOLOGUE AFUA_3G01840)-RELATED"/>
    <property type="match status" value="1"/>
</dbReference>
<dbReference type="PANTHER" id="PTHR43791">
    <property type="entry name" value="PERMEASE-RELATED"/>
    <property type="match status" value="1"/>
</dbReference>
<comment type="caution">
    <text evidence="8">The sequence shown here is derived from an EMBL/GenBank/DDBJ whole genome shotgun (WGS) entry which is preliminary data.</text>
</comment>
<name>A0A427Y2S3_9TREE</name>
<proteinExistence type="predicted"/>
<feature type="compositionally biased region" description="Basic and acidic residues" evidence="6">
    <location>
        <begin position="534"/>
        <end position="547"/>
    </location>
</feature>
<keyword evidence="2" id="KW-0813">Transport</keyword>
<feature type="transmembrane region" description="Helical" evidence="7">
    <location>
        <begin position="429"/>
        <end position="449"/>
    </location>
</feature>
<feature type="region of interest" description="Disordered" evidence="6">
    <location>
        <begin position="611"/>
        <end position="633"/>
    </location>
</feature>
<dbReference type="EMBL" id="RSCD01000020">
    <property type="protein sequence ID" value="RSH85446.1"/>
    <property type="molecule type" value="Genomic_DNA"/>
</dbReference>
<feature type="compositionally biased region" description="Basic and acidic residues" evidence="6">
    <location>
        <begin position="643"/>
        <end position="657"/>
    </location>
</feature>
<sequence>MSIQVTKEQVSEHIHPNVPEEHLEHDINGKQEQAKHSQHEHRRDAALELLGNDRVEMTDEQSSLVARKVDRYILPPLCWVYFLQILDKSCVGYGANFGLQTEAHLMGDQYSLVSSSGYWAQLAVCCGFTAFLVVRVPTKILMSACILCWGTTMIGLAFSKSFGPLLANRFLLGMFEAVNVPLFTVITMTWYRRHEQPVRIALWYGTNGVASMLGSLLAYGLSFIVSPVLYVYQILFLTVGLATVITAPLIYWRLENNPATAKFLTPQERLWAVERLRNNNTGVETKEIKWNQVLECIVSPSVWLFIAVTFCVNVGASVTNTFGPLIIKGFGFDARQTILLNIPFGFVQAAVCVLGSILAARFGYKGLVIISFMLPCVLGAGLLYGLGRTANFQGGLLFGYYCIGFLFGCNPLIYAWVAANNGGHTKKSFAISLVNAGLAVGNIVGPLLFSSNQAPEYHPGVAAVLGIFIAVLTFVFALMNRHKEKQRVAHGKPAKIIDTSMHKVYQAAPDAEVDGGYRLGDQAFLDLTDGQNDEGSHSTRPRTEMESPVRPQNRFPGLTSEKATGQPPQLSVCSLGRASEAASREEPNSPAQGLRMATNRREFRDLTQPGVQLEGEEANGRLRPKEGGRARKLSMVKACRRRPGQERCHEGRWALRD</sequence>
<evidence type="ECO:0000256" key="3">
    <source>
        <dbReference type="ARBA" id="ARBA00022692"/>
    </source>
</evidence>
<evidence type="ECO:0000313" key="9">
    <source>
        <dbReference type="Proteomes" id="UP000279259"/>
    </source>
</evidence>
<feature type="compositionally biased region" description="Polar residues" evidence="6">
    <location>
        <begin position="561"/>
        <end position="572"/>
    </location>
</feature>
<protein>
    <recommendedName>
        <fullName evidence="10">Major facilitator superfamily (MFS) profile domain-containing protein</fullName>
    </recommendedName>
</protein>
<feature type="transmembrane region" description="Helical" evidence="7">
    <location>
        <begin position="367"/>
        <end position="386"/>
    </location>
</feature>
<accession>A0A427Y2S3</accession>
<feature type="compositionally biased region" description="Basic and acidic residues" evidence="6">
    <location>
        <begin position="618"/>
        <end position="629"/>
    </location>
</feature>
<feature type="transmembrane region" description="Helical" evidence="7">
    <location>
        <begin position="230"/>
        <end position="252"/>
    </location>
</feature>
<keyword evidence="9" id="KW-1185">Reference proteome</keyword>
<dbReference type="InterPro" id="IPR011701">
    <property type="entry name" value="MFS"/>
</dbReference>